<name>A0A9D4BUG1_DREPO</name>
<comment type="caution">
    <text evidence="2">The sequence shown here is derived from an EMBL/GenBank/DDBJ whole genome shotgun (WGS) entry which is preliminary data.</text>
</comment>
<reference evidence="2" key="2">
    <citation type="submission" date="2020-11" db="EMBL/GenBank/DDBJ databases">
        <authorList>
            <person name="McCartney M.A."/>
            <person name="Auch B."/>
            <person name="Kono T."/>
            <person name="Mallez S."/>
            <person name="Becker A."/>
            <person name="Gohl D.M."/>
            <person name="Silverstein K.A.T."/>
            <person name="Koren S."/>
            <person name="Bechman K.B."/>
            <person name="Herman A."/>
            <person name="Abrahante J.E."/>
            <person name="Garbe J."/>
        </authorList>
    </citation>
    <scope>NUCLEOTIDE SEQUENCE</scope>
    <source>
        <strain evidence="2">Duluth1</strain>
        <tissue evidence="2">Whole animal</tissue>
    </source>
</reference>
<organism evidence="2 3">
    <name type="scientific">Dreissena polymorpha</name>
    <name type="common">Zebra mussel</name>
    <name type="synonym">Mytilus polymorpha</name>
    <dbReference type="NCBI Taxonomy" id="45954"/>
    <lineage>
        <taxon>Eukaryota</taxon>
        <taxon>Metazoa</taxon>
        <taxon>Spiralia</taxon>
        <taxon>Lophotrochozoa</taxon>
        <taxon>Mollusca</taxon>
        <taxon>Bivalvia</taxon>
        <taxon>Autobranchia</taxon>
        <taxon>Heteroconchia</taxon>
        <taxon>Euheterodonta</taxon>
        <taxon>Imparidentia</taxon>
        <taxon>Neoheterodontei</taxon>
        <taxon>Myida</taxon>
        <taxon>Dreissenoidea</taxon>
        <taxon>Dreissenidae</taxon>
        <taxon>Dreissena</taxon>
    </lineage>
</organism>
<dbReference type="EMBL" id="JAIWYP010000014">
    <property type="protein sequence ID" value="KAH3709232.1"/>
    <property type="molecule type" value="Genomic_DNA"/>
</dbReference>
<evidence type="ECO:0000313" key="3">
    <source>
        <dbReference type="Proteomes" id="UP000828390"/>
    </source>
</evidence>
<dbReference type="Proteomes" id="UP000828390">
    <property type="component" value="Unassembled WGS sequence"/>
</dbReference>
<evidence type="ECO:0000313" key="2">
    <source>
        <dbReference type="EMBL" id="KAH3709232.1"/>
    </source>
</evidence>
<protein>
    <submittedName>
        <fullName evidence="2">Uncharacterized protein</fullName>
    </submittedName>
</protein>
<reference evidence="2" key="1">
    <citation type="journal article" date="2019" name="bioRxiv">
        <title>The Genome of the Zebra Mussel, Dreissena polymorpha: A Resource for Invasive Species Research.</title>
        <authorList>
            <person name="McCartney M.A."/>
            <person name="Auch B."/>
            <person name="Kono T."/>
            <person name="Mallez S."/>
            <person name="Zhang Y."/>
            <person name="Obille A."/>
            <person name="Becker A."/>
            <person name="Abrahante J.E."/>
            <person name="Garbe J."/>
            <person name="Badalamenti J.P."/>
            <person name="Herman A."/>
            <person name="Mangelson H."/>
            <person name="Liachko I."/>
            <person name="Sullivan S."/>
            <person name="Sone E.D."/>
            <person name="Koren S."/>
            <person name="Silverstein K.A.T."/>
            <person name="Beckman K.B."/>
            <person name="Gohl D.M."/>
        </authorList>
    </citation>
    <scope>NUCLEOTIDE SEQUENCE</scope>
    <source>
        <strain evidence="2">Duluth1</strain>
        <tissue evidence="2">Whole animal</tissue>
    </source>
</reference>
<dbReference type="AlphaFoldDB" id="A0A9D4BUG1"/>
<accession>A0A9D4BUG1</accession>
<feature type="region of interest" description="Disordered" evidence="1">
    <location>
        <begin position="60"/>
        <end position="107"/>
    </location>
</feature>
<feature type="compositionally biased region" description="Low complexity" evidence="1">
    <location>
        <begin position="97"/>
        <end position="107"/>
    </location>
</feature>
<gene>
    <name evidence="2" type="ORF">DPMN_068694</name>
</gene>
<proteinExistence type="predicted"/>
<keyword evidence="3" id="KW-1185">Reference proteome</keyword>
<sequence>MADESKTFVHYNSNISRLKGSKDRNRDILGAIADKRYIGQRDITDRDMLELQCNQYHYLSTLPTDGPKRSSFQRSEEVLPTGDSTHIYKQGSRESTDGSVSSDSGSV</sequence>
<evidence type="ECO:0000256" key="1">
    <source>
        <dbReference type="SAM" id="MobiDB-lite"/>
    </source>
</evidence>